<dbReference type="AlphaFoldDB" id="A0A7Z0EKL5"/>
<name>A0A7Z0EKL5_9ACTN</name>
<feature type="region of interest" description="Disordered" evidence="1">
    <location>
        <begin position="30"/>
        <end position="86"/>
    </location>
</feature>
<reference evidence="3 4" key="1">
    <citation type="submission" date="2020-07" db="EMBL/GenBank/DDBJ databases">
        <title>Sequencing the genomes of 1000 actinobacteria strains.</title>
        <authorList>
            <person name="Klenk H.-P."/>
        </authorList>
    </citation>
    <scope>NUCLEOTIDE SEQUENCE [LARGE SCALE GENOMIC DNA]</scope>
    <source>
        <strain evidence="3 4">DSM 44442</strain>
    </source>
</reference>
<organism evidence="3 4">
    <name type="scientific">Nocardiopsis aegyptia</name>
    <dbReference type="NCBI Taxonomy" id="220378"/>
    <lineage>
        <taxon>Bacteria</taxon>
        <taxon>Bacillati</taxon>
        <taxon>Actinomycetota</taxon>
        <taxon>Actinomycetes</taxon>
        <taxon>Streptosporangiales</taxon>
        <taxon>Nocardiopsidaceae</taxon>
        <taxon>Nocardiopsis</taxon>
    </lineage>
</organism>
<dbReference type="EMBL" id="JACCFS010000001">
    <property type="protein sequence ID" value="NYJ33779.1"/>
    <property type="molecule type" value="Genomic_DNA"/>
</dbReference>
<sequence>MLTETRRPSRNRTALGILVAGAALSLTACGPLPLLPPALSGEGDETVSPSPEPEATQVAEAETEPEPRATISARPEPTESGEDTESVGVFDLEEGDCLNEVAEQDNIVDVPMVDCEDPHDYEVYVNDDLDEDGEYPGDQEVSDLTAELCHDEFEGFVGTEYLESELEFTSFFPTPTGWDLYDNREYLCLVYDPAGPVEGTLEDSER</sequence>
<dbReference type="PROSITE" id="PS51257">
    <property type="entry name" value="PROKAR_LIPOPROTEIN"/>
    <property type="match status" value="1"/>
</dbReference>
<dbReference type="RefSeq" id="WP_179822134.1">
    <property type="nucleotide sequence ID" value="NZ_JACCFS010000001.1"/>
</dbReference>
<evidence type="ECO:0000313" key="4">
    <source>
        <dbReference type="Proteomes" id="UP000572051"/>
    </source>
</evidence>
<accession>A0A7Z0EKL5</accession>
<evidence type="ECO:0000313" key="3">
    <source>
        <dbReference type="EMBL" id="NYJ33779.1"/>
    </source>
</evidence>
<evidence type="ECO:0000259" key="2">
    <source>
        <dbReference type="Pfam" id="PF13845"/>
    </source>
</evidence>
<evidence type="ECO:0000256" key="1">
    <source>
        <dbReference type="SAM" id="MobiDB-lite"/>
    </source>
</evidence>
<gene>
    <name evidence="3" type="ORF">HNR10_001660</name>
</gene>
<dbReference type="Pfam" id="PF13845">
    <property type="entry name" value="Septum_form"/>
    <property type="match status" value="1"/>
</dbReference>
<proteinExistence type="predicted"/>
<dbReference type="InterPro" id="IPR026004">
    <property type="entry name" value="Septum_form"/>
</dbReference>
<dbReference type="Proteomes" id="UP000572051">
    <property type="component" value="Unassembled WGS sequence"/>
</dbReference>
<feature type="domain" description="Septum formation-related" evidence="2">
    <location>
        <begin position="95"/>
        <end position="191"/>
    </location>
</feature>
<comment type="caution">
    <text evidence="3">The sequence shown here is derived from an EMBL/GenBank/DDBJ whole genome shotgun (WGS) entry which is preliminary data.</text>
</comment>
<protein>
    <recommendedName>
        <fullName evidence="2">Septum formation-related domain-containing protein</fullName>
    </recommendedName>
</protein>
<keyword evidence="4" id="KW-1185">Reference proteome</keyword>